<gene>
    <name evidence="2" type="ORF">GO984_20875</name>
</gene>
<sequence>MTKNDLPENVIQGERSRLFPVLATTSKEGRTTAIVLACLTSVRDFGAALLSNTGQKLGSRSKLYTYTEVVFQNQPSGNNDRPDGLIVVKIGSREWKALVEAKVGLFDLDADQIERYRAIAKDNGIDCVITISNQFATSSDAHPLDEVRKSRSKVPVFHWSWMHILTTAELLLGSDAIDDADQRFLLNELHRFLDHESAGVRGFDRMPKEWGDLNKLVRSGGIIPTRSPEAKAVVYAWHQETRDLSLILSRRTGTIVTEKIPRKHQSDPSLRQKDELTELKERNRLISVLNVPDAASPVEVTADMNRRSVEVGMTLRAPEDKKTTKARLNWLLRQIKTENVENIHIRILWPGKSEPTQHSVSELRDNTDGCDEGKQHVVAHAFHIFISRDLGARFAQQSNFITELETVVPDFYGRVGADLKAWQRSAPRIHEAPTEQEEEVEGSLDA</sequence>
<dbReference type="RefSeq" id="WP_157024494.1">
    <property type="nucleotide sequence ID" value="NZ_WQLV01000018.1"/>
</dbReference>
<feature type="compositionally biased region" description="Acidic residues" evidence="1">
    <location>
        <begin position="434"/>
        <end position="446"/>
    </location>
</feature>
<organism evidence="2 3">
    <name type="scientific">Parasedimentitalea huanghaiensis</name>
    <dbReference type="NCBI Taxonomy" id="2682100"/>
    <lineage>
        <taxon>Bacteria</taxon>
        <taxon>Pseudomonadati</taxon>
        <taxon>Pseudomonadota</taxon>
        <taxon>Alphaproteobacteria</taxon>
        <taxon>Rhodobacterales</taxon>
        <taxon>Paracoccaceae</taxon>
        <taxon>Parasedimentitalea</taxon>
    </lineage>
</organism>
<accession>A0A6L6WMN5</accession>
<keyword evidence="3" id="KW-1185">Reference proteome</keyword>
<dbReference type="AlphaFoldDB" id="A0A6L6WMN5"/>
<proteinExistence type="predicted"/>
<evidence type="ECO:0000313" key="2">
    <source>
        <dbReference type="EMBL" id="MVO18279.1"/>
    </source>
</evidence>
<protein>
    <recommendedName>
        <fullName evidence="4">Stress response protein SCP2</fullName>
    </recommendedName>
</protein>
<evidence type="ECO:0000313" key="3">
    <source>
        <dbReference type="Proteomes" id="UP000478892"/>
    </source>
</evidence>
<dbReference type="Proteomes" id="UP000478892">
    <property type="component" value="Unassembled WGS sequence"/>
</dbReference>
<comment type="caution">
    <text evidence="2">The sequence shown here is derived from an EMBL/GenBank/DDBJ whole genome shotgun (WGS) entry which is preliminary data.</text>
</comment>
<feature type="region of interest" description="Disordered" evidence="1">
    <location>
        <begin position="427"/>
        <end position="446"/>
    </location>
</feature>
<evidence type="ECO:0008006" key="4">
    <source>
        <dbReference type="Google" id="ProtNLM"/>
    </source>
</evidence>
<evidence type="ECO:0000256" key="1">
    <source>
        <dbReference type="SAM" id="MobiDB-lite"/>
    </source>
</evidence>
<reference evidence="2 3" key="1">
    <citation type="submission" date="2019-12" db="EMBL/GenBank/DDBJ databases">
        <authorList>
            <person name="Zhang Y.-J."/>
        </authorList>
    </citation>
    <scope>NUCLEOTIDE SEQUENCE [LARGE SCALE GENOMIC DNA]</scope>
    <source>
        <strain evidence="2 3">CY05</strain>
    </source>
</reference>
<dbReference type="EMBL" id="WQLV01000018">
    <property type="protein sequence ID" value="MVO18279.1"/>
    <property type="molecule type" value="Genomic_DNA"/>
</dbReference>
<name>A0A6L6WMN5_9RHOB</name>